<dbReference type="SUPFAM" id="SSF49764">
    <property type="entry name" value="HSP20-like chaperones"/>
    <property type="match status" value="1"/>
</dbReference>
<dbReference type="GO" id="GO:0006457">
    <property type="term" value="P:protein folding"/>
    <property type="evidence" value="ECO:0007669"/>
    <property type="project" value="TreeGrafter"/>
</dbReference>
<protein>
    <recommendedName>
        <fullName evidence="2">CS domain-containing protein</fullName>
    </recommendedName>
</protein>
<dbReference type="PANTHER" id="PTHR12356">
    <property type="entry name" value="NUCLEAR MOVEMENT PROTEIN NUDC"/>
    <property type="match status" value="1"/>
</dbReference>
<dbReference type="AlphaFoldDB" id="A0AB34ICA7"/>
<keyword evidence="1" id="KW-0472">Membrane</keyword>
<dbReference type="Pfam" id="PF04969">
    <property type="entry name" value="CS"/>
    <property type="match status" value="1"/>
</dbReference>
<dbReference type="GO" id="GO:0051082">
    <property type="term" value="F:unfolded protein binding"/>
    <property type="evidence" value="ECO:0007669"/>
    <property type="project" value="TreeGrafter"/>
</dbReference>
<accession>A0AB34ICA7</accession>
<dbReference type="GO" id="GO:0005737">
    <property type="term" value="C:cytoplasm"/>
    <property type="evidence" value="ECO:0007669"/>
    <property type="project" value="TreeGrafter"/>
</dbReference>
<dbReference type="EMBL" id="JBGBPQ010000032">
    <property type="protein sequence ID" value="KAL1495417.1"/>
    <property type="molecule type" value="Genomic_DNA"/>
</dbReference>
<organism evidence="3 4">
    <name type="scientific">Prymnesium parvum</name>
    <name type="common">Toxic golden alga</name>
    <dbReference type="NCBI Taxonomy" id="97485"/>
    <lineage>
        <taxon>Eukaryota</taxon>
        <taxon>Haptista</taxon>
        <taxon>Haptophyta</taxon>
        <taxon>Prymnesiophyceae</taxon>
        <taxon>Prymnesiales</taxon>
        <taxon>Prymnesiaceae</taxon>
        <taxon>Prymnesium</taxon>
    </lineage>
</organism>
<evidence type="ECO:0000313" key="4">
    <source>
        <dbReference type="Proteomes" id="UP001515480"/>
    </source>
</evidence>
<evidence type="ECO:0000313" key="3">
    <source>
        <dbReference type="EMBL" id="KAL1495417.1"/>
    </source>
</evidence>
<evidence type="ECO:0000259" key="2">
    <source>
        <dbReference type="PROSITE" id="PS51203"/>
    </source>
</evidence>
<comment type="caution">
    <text evidence="3">The sequence shown here is derived from an EMBL/GenBank/DDBJ whole genome shotgun (WGS) entry which is preliminary data.</text>
</comment>
<dbReference type="CDD" id="cd06467">
    <property type="entry name" value="p23_NUDC_like"/>
    <property type="match status" value="1"/>
</dbReference>
<gene>
    <name evidence="3" type="ORF">AB1Y20_016785</name>
</gene>
<dbReference type="InterPro" id="IPR008978">
    <property type="entry name" value="HSP20-like_chaperone"/>
</dbReference>
<keyword evidence="1" id="KW-1133">Transmembrane helix</keyword>
<dbReference type="InterPro" id="IPR037898">
    <property type="entry name" value="NudC_fam"/>
</dbReference>
<dbReference type="PROSITE" id="PS51203">
    <property type="entry name" value="CS"/>
    <property type="match status" value="1"/>
</dbReference>
<feature type="domain" description="CS" evidence="2">
    <location>
        <begin position="47"/>
        <end position="139"/>
    </location>
</feature>
<feature type="transmembrane region" description="Helical" evidence="1">
    <location>
        <begin position="20"/>
        <end position="39"/>
    </location>
</feature>
<keyword evidence="4" id="KW-1185">Reference proteome</keyword>
<reference evidence="3 4" key="1">
    <citation type="journal article" date="2024" name="Science">
        <title>Giant polyketide synthase enzymes in the biosynthesis of giant marine polyether toxins.</title>
        <authorList>
            <person name="Fallon T.R."/>
            <person name="Shende V.V."/>
            <person name="Wierzbicki I.H."/>
            <person name="Pendleton A.L."/>
            <person name="Watervoot N.F."/>
            <person name="Auber R.P."/>
            <person name="Gonzalez D.J."/>
            <person name="Wisecaver J.H."/>
            <person name="Moore B.S."/>
        </authorList>
    </citation>
    <scope>NUCLEOTIDE SEQUENCE [LARGE SCALE GENOMIC DNA]</scope>
    <source>
        <strain evidence="3 4">12B1</strain>
    </source>
</reference>
<keyword evidence="1" id="KW-0812">Transmembrane</keyword>
<evidence type="ECO:0000256" key="1">
    <source>
        <dbReference type="SAM" id="Phobius"/>
    </source>
</evidence>
<name>A0AB34ICA7_PRYPA</name>
<proteinExistence type="predicted"/>
<sequence length="148" mass="17075">MDDKQIALFLLKWGRDVRVVIGMACLIVLLSALNIWLCCRRRRLRRENESVVEWTQNLEEVEVDFPIPEGTSSRDIECRILPTSIRFCVKTVPGAVLEGTLYRKVRPDECNWQLWPVGAPKMAKLTLVKAKDGHWKSLLDETDSKKHS</sequence>
<dbReference type="Gene3D" id="2.60.40.790">
    <property type="match status" value="1"/>
</dbReference>
<dbReference type="Proteomes" id="UP001515480">
    <property type="component" value="Unassembled WGS sequence"/>
</dbReference>
<dbReference type="InterPro" id="IPR007052">
    <property type="entry name" value="CS_dom"/>
</dbReference>